<dbReference type="SMART" id="SM00342">
    <property type="entry name" value="HTH_ARAC"/>
    <property type="match status" value="1"/>
</dbReference>
<dbReference type="PROSITE" id="PS01124">
    <property type="entry name" value="HTH_ARAC_FAMILY_2"/>
    <property type="match status" value="1"/>
</dbReference>
<reference evidence="6" key="1">
    <citation type="journal article" date="2019" name="Int. J. Syst. Evol. Microbiol.">
        <title>The Global Catalogue of Microorganisms (GCM) 10K type strain sequencing project: providing services to taxonomists for standard genome sequencing and annotation.</title>
        <authorList>
            <consortium name="The Broad Institute Genomics Platform"/>
            <consortium name="The Broad Institute Genome Sequencing Center for Infectious Disease"/>
            <person name="Wu L."/>
            <person name="Ma J."/>
        </authorList>
    </citation>
    <scope>NUCLEOTIDE SEQUENCE [LARGE SCALE GENOMIC DNA]</scope>
    <source>
        <strain evidence="6">CCUG 63287</strain>
    </source>
</reference>
<dbReference type="SUPFAM" id="SSF46689">
    <property type="entry name" value="Homeodomain-like"/>
    <property type="match status" value="2"/>
</dbReference>
<keyword evidence="2" id="KW-0238">DNA-binding</keyword>
<evidence type="ECO:0000313" key="6">
    <source>
        <dbReference type="Proteomes" id="UP001595987"/>
    </source>
</evidence>
<sequence length="315" mass="36769">MKNELENIHHLKMNNLNFLLVDISYRKPHLHFDMEVAFVLEGSGIAQTQDKEIKLHEGQVIIFNSCQVHELSSQVGMKLLILQFSTNIFELVFPQLDKTYFESQAVNLFDKPDILQLLLKTAKCYFQENYSPLQTYGFISLLLDSLLKVCHYTILKETEQNKLMDLQDRIQHIATYIHENYTDKISLDDLASREGFSRTYFSHFFKNNFGVTFKDYVNTLRCENAATLLATTKENLLSISYACGFADIRTLNNSFAKYYGLLPKDYRNSDLAWRASRSTSYNQDEIDNQTFYSNEASYELIKQFEENIYLKSSVR</sequence>
<dbReference type="InterPro" id="IPR018060">
    <property type="entry name" value="HTH_AraC"/>
</dbReference>
<dbReference type="InterPro" id="IPR013096">
    <property type="entry name" value="Cupin_2"/>
</dbReference>
<evidence type="ECO:0000313" key="5">
    <source>
        <dbReference type="EMBL" id="MFC4652316.1"/>
    </source>
</evidence>
<dbReference type="InterPro" id="IPR011051">
    <property type="entry name" value="RmlC_Cupin_sf"/>
</dbReference>
<dbReference type="Gene3D" id="2.60.120.10">
    <property type="entry name" value="Jelly Rolls"/>
    <property type="match status" value="1"/>
</dbReference>
<dbReference type="Pfam" id="PF07883">
    <property type="entry name" value="Cupin_2"/>
    <property type="match status" value="1"/>
</dbReference>
<dbReference type="EMBL" id="JBHSGD010000005">
    <property type="protein sequence ID" value="MFC4652316.1"/>
    <property type="molecule type" value="Genomic_DNA"/>
</dbReference>
<dbReference type="RefSeq" id="WP_213535036.1">
    <property type="nucleotide sequence ID" value="NZ_BOVQ01000004.1"/>
</dbReference>
<protein>
    <submittedName>
        <fullName evidence="5">Helix-turn-helix domain-containing protein</fullName>
    </submittedName>
</protein>
<keyword evidence="1" id="KW-0805">Transcription regulation</keyword>
<keyword evidence="3" id="KW-0804">Transcription</keyword>
<dbReference type="PANTHER" id="PTHR43280:SF2">
    <property type="entry name" value="HTH-TYPE TRANSCRIPTIONAL REGULATOR EXSA"/>
    <property type="match status" value="1"/>
</dbReference>
<dbReference type="PANTHER" id="PTHR43280">
    <property type="entry name" value="ARAC-FAMILY TRANSCRIPTIONAL REGULATOR"/>
    <property type="match status" value="1"/>
</dbReference>
<dbReference type="Pfam" id="PF12833">
    <property type="entry name" value="HTH_18"/>
    <property type="match status" value="1"/>
</dbReference>
<accession>A0ABV9JCZ0</accession>
<evidence type="ECO:0000259" key="4">
    <source>
        <dbReference type="PROSITE" id="PS01124"/>
    </source>
</evidence>
<evidence type="ECO:0000256" key="1">
    <source>
        <dbReference type="ARBA" id="ARBA00023015"/>
    </source>
</evidence>
<gene>
    <name evidence="5" type="ORF">ACFO26_05280</name>
</gene>
<evidence type="ECO:0000256" key="3">
    <source>
        <dbReference type="ARBA" id="ARBA00023163"/>
    </source>
</evidence>
<dbReference type="Proteomes" id="UP001595987">
    <property type="component" value="Unassembled WGS sequence"/>
</dbReference>
<organism evidence="5 6">
    <name type="scientific">Lactococcus nasutitermitis</name>
    <dbReference type="NCBI Taxonomy" id="1652957"/>
    <lineage>
        <taxon>Bacteria</taxon>
        <taxon>Bacillati</taxon>
        <taxon>Bacillota</taxon>
        <taxon>Bacilli</taxon>
        <taxon>Lactobacillales</taxon>
        <taxon>Streptococcaceae</taxon>
        <taxon>Lactococcus</taxon>
    </lineage>
</organism>
<evidence type="ECO:0000256" key="2">
    <source>
        <dbReference type="ARBA" id="ARBA00023125"/>
    </source>
</evidence>
<feature type="domain" description="HTH araC/xylS-type" evidence="4">
    <location>
        <begin position="171"/>
        <end position="269"/>
    </location>
</feature>
<dbReference type="InterPro" id="IPR009057">
    <property type="entry name" value="Homeodomain-like_sf"/>
</dbReference>
<keyword evidence="6" id="KW-1185">Reference proteome</keyword>
<name>A0ABV9JCZ0_9LACT</name>
<proteinExistence type="predicted"/>
<comment type="caution">
    <text evidence="5">The sequence shown here is derived from an EMBL/GenBank/DDBJ whole genome shotgun (WGS) entry which is preliminary data.</text>
</comment>
<dbReference type="SUPFAM" id="SSF51182">
    <property type="entry name" value="RmlC-like cupins"/>
    <property type="match status" value="1"/>
</dbReference>
<dbReference type="Gene3D" id="1.10.10.60">
    <property type="entry name" value="Homeodomain-like"/>
    <property type="match status" value="2"/>
</dbReference>
<dbReference type="InterPro" id="IPR014710">
    <property type="entry name" value="RmlC-like_jellyroll"/>
</dbReference>